<feature type="transmembrane region" description="Helical" evidence="1">
    <location>
        <begin position="101"/>
        <end position="120"/>
    </location>
</feature>
<dbReference type="Proteomes" id="UP000199340">
    <property type="component" value="Unassembled WGS sequence"/>
</dbReference>
<evidence type="ECO:0008006" key="4">
    <source>
        <dbReference type="Google" id="ProtNLM"/>
    </source>
</evidence>
<dbReference type="RefSeq" id="WP_090029045.1">
    <property type="nucleotide sequence ID" value="NZ_FNEB01000006.1"/>
</dbReference>
<organism evidence="2 3">
    <name type="scientific">Lutimaribacter saemankumensis</name>
    <dbReference type="NCBI Taxonomy" id="490829"/>
    <lineage>
        <taxon>Bacteria</taxon>
        <taxon>Pseudomonadati</taxon>
        <taxon>Pseudomonadota</taxon>
        <taxon>Alphaproteobacteria</taxon>
        <taxon>Rhodobacterales</taxon>
        <taxon>Roseobacteraceae</taxon>
        <taxon>Lutimaribacter</taxon>
    </lineage>
</organism>
<dbReference type="OrthoDB" id="5297436at2"/>
<evidence type="ECO:0000313" key="2">
    <source>
        <dbReference type="EMBL" id="SDI89904.1"/>
    </source>
</evidence>
<dbReference type="PANTHER" id="PTHR15887:SF1">
    <property type="entry name" value="TRANSMEMBRANE PROTEIN 69"/>
    <property type="match status" value="1"/>
</dbReference>
<dbReference type="AlphaFoldDB" id="A0A1G8PBQ0"/>
<dbReference type="PANTHER" id="PTHR15887">
    <property type="entry name" value="TRANSMEMBRANE PROTEIN 69"/>
    <property type="match status" value="1"/>
</dbReference>
<name>A0A1G8PBQ0_9RHOB</name>
<feature type="transmembrane region" description="Helical" evidence="1">
    <location>
        <begin position="75"/>
        <end position="95"/>
    </location>
</feature>
<protein>
    <recommendedName>
        <fullName evidence="4">DUF3429 domain-containing protein</fullName>
    </recommendedName>
</protein>
<sequence>MTQIPRSALLLGLAGLIPFVWGAITTVFPDLGMWSARAIGPRFTGPYVGLFYGAVILSFMSGVLWGFATRANGNVAATGYALSVIPALWAFFMTGGGPTSAGISLIAGFLGLLGLDWLFWKQELAPPWWMSLRVMLTVVVVACLAIPLLG</sequence>
<keyword evidence="3" id="KW-1185">Reference proteome</keyword>
<dbReference type="InterPro" id="IPR021836">
    <property type="entry name" value="DUF3429"/>
</dbReference>
<proteinExistence type="predicted"/>
<accession>A0A1G8PBQ0</accession>
<dbReference type="EMBL" id="FNEB01000006">
    <property type="protein sequence ID" value="SDI89904.1"/>
    <property type="molecule type" value="Genomic_DNA"/>
</dbReference>
<keyword evidence="1" id="KW-0472">Membrane</keyword>
<keyword evidence="1" id="KW-0812">Transmembrane</keyword>
<feature type="transmembrane region" description="Helical" evidence="1">
    <location>
        <begin position="132"/>
        <end position="149"/>
    </location>
</feature>
<gene>
    <name evidence="2" type="ORF">SAMN05421850_106163</name>
</gene>
<evidence type="ECO:0000313" key="3">
    <source>
        <dbReference type="Proteomes" id="UP000199340"/>
    </source>
</evidence>
<evidence type="ECO:0000256" key="1">
    <source>
        <dbReference type="SAM" id="Phobius"/>
    </source>
</evidence>
<keyword evidence="1" id="KW-1133">Transmembrane helix</keyword>
<reference evidence="2 3" key="1">
    <citation type="submission" date="2016-10" db="EMBL/GenBank/DDBJ databases">
        <authorList>
            <person name="de Groot N.N."/>
        </authorList>
    </citation>
    <scope>NUCLEOTIDE SEQUENCE [LARGE SCALE GENOMIC DNA]</scope>
    <source>
        <strain evidence="2 3">DSM 28010</strain>
    </source>
</reference>
<dbReference type="STRING" id="490829.SAMN05421850_106163"/>
<dbReference type="Pfam" id="PF11911">
    <property type="entry name" value="DUF3429"/>
    <property type="match status" value="1"/>
</dbReference>
<feature type="transmembrane region" description="Helical" evidence="1">
    <location>
        <begin position="46"/>
        <end position="68"/>
    </location>
</feature>